<protein>
    <submittedName>
        <fullName evidence="12">MotA/TolQ/ExbB proton channel family protein</fullName>
    </submittedName>
</protein>
<evidence type="ECO:0000256" key="5">
    <source>
        <dbReference type="ARBA" id="ARBA00022927"/>
    </source>
</evidence>
<evidence type="ECO:0000256" key="9">
    <source>
        <dbReference type="SAM" id="MobiDB-lite"/>
    </source>
</evidence>
<dbReference type="Pfam" id="PF01618">
    <property type="entry name" value="MotA_ExbB"/>
    <property type="match status" value="1"/>
</dbReference>
<evidence type="ECO:0000256" key="6">
    <source>
        <dbReference type="ARBA" id="ARBA00022989"/>
    </source>
</evidence>
<feature type="transmembrane region" description="Helical" evidence="10">
    <location>
        <begin position="12"/>
        <end position="32"/>
    </location>
</feature>
<comment type="caution">
    <text evidence="12">The sequence shown here is derived from an EMBL/GenBank/DDBJ whole genome shotgun (WGS) entry which is preliminary data.</text>
</comment>
<sequence>MKIMGKDLFQVMLDPVMLVLLAASVTALALVIERFIYFRRNRCNTATGVRELRRQLSSGGLSAGLQWAQNQNSPMGRMFVQLLENATLDAEELADLSYSLIIDERIKFEHLLGGMGTLANAATLLGLLGTVTGLINSFNQISVTKQAGPDVVAGGIAVALLTTAWGLGIGIPTLFAYNYFNKKSSDLAMQLEAAADRVIVMLGRARSRAGSKAAETAPAPGPRPAEDTGWRF</sequence>
<comment type="subcellular location">
    <subcellularLocation>
        <location evidence="1">Cell membrane</location>
        <topology evidence="1">Multi-pass membrane protein</topology>
    </subcellularLocation>
    <subcellularLocation>
        <location evidence="8">Membrane</location>
        <topology evidence="8">Multi-pass membrane protein</topology>
    </subcellularLocation>
</comment>
<reference evidence="12" key="1">
    <citation type="submission" date="2019-03" db="EMBL/GenBank/DDBJ databases">
        <title>Lake Tanganyika Metagenome-Assembled Genomes (MAGs).</title>
        <authorList>
            <person name="Tran P."/>
        </authorList>
    </citation>
    <scope>NUCLEOTIDE SEQUENCE</scope>
    <source>
        <strain evidence="12">K_DeepCast_150m_m2_040</strain>
    </source>
</reference>
<evidence type="ECO:0000256" key="4">
    <source>
        <dbReference type="ARBA" id="ARBA00022692"/>
    </source>
</evidence>
<evidence type="ECO:0000256" key="7">
    <source>
        <dbReference type="ARBA" id="ARBA00023136"/>
    </source>
</evidence>
<proteinExistence type="inferred from homology"/>
<dbReference type="InterPro" id="IPR050790">
    <property type="entry name" value="ExbB/TolQ_transport"/>
</dbReference>
<keyword evidence="2 8" id="KW-0813">Transport</keyword>
<keyword evidence="4 10" id="KW-0812">Transmembrane</keyword>
<gene>
    <name evidence="12" type="ORF">FJY68_11620</name>
</gene>
<dbReference type="Proteomes" id="UP000779900">
    <property type="component" value="Unassembled WGS sequence"/>
</dbReference>
<feature type="region of interest" description="Disordered" evidence="9">
    <location>
        <begin position="211"/>
        <end position="232"/>
    </location>
</feature>
<evidence type="ECO:0000256" key="1">
    <source>
        <dbReference type="ARBA" id="ARBA00004651"/>
    </source>
</evidence>
<dbReference type="PANTHER" id="PTHR30625">
    <property type="entry name" value="PROTEIN TOLQ"/>
    <property type="match status" value="1"/>
</dbReference>
<evidence type="ECO:0000256" key="10">
    <source>
        <dbReference type="SAM" id="Phobius"/>
    </source>
</evidence>
<evidence type="ECO:0000256" key="8">
    <source>
        <dbReference type="RuleBase" id="RU004057"/>
    </source>
</evidence>
<keyword evidence="6 10" id="KW-1133">Transmembrane helix</keyword>
<comment type="similarity">
    <text evidence="8">Belongs to the exbB/tolQ family.</text>
</comment>
<dbReference type="EMBL" id="VGIR01000091">
    <property type="protein sequence ID" value="MBM3332475.1"/>
    <property type="molecule type" value="Genomic_DNA"/>
</dbReference>
<evidence type="ECO:0000256" key="2">
    <source>
        <dbReference type="ARBA" id="ARBA00022448"/>
    </source>
</evidence>
<feature type="domain" description="MotA/TolQ/ExbB proton channel" evidence="11">
    <location>
        <begin position="71"/>
        <end position="192"/>
    </location>
</feature>
<evidence type="ECO:0000256" key="3">
    <source>
        <dbReference type="ARBA" id="ARBA00022475"/>
    </source>
</evidence>
<feature type="transmembrane region" description="Helical" evidence="10">
    <location>
        <begin position="111"/>
        <end position="135"/>
    </location>
</feature>
<keyword evidence="5 8" id="KW-0653">Protein transport</keyword>
<dbReference type="GO" id="GO:0017038">
    <property type="term" value="P:protein import"/>
    <property type="evidence" value="ECO:0007669"/>
    <property type="project" value="TreeGrafter"/>
</dbReference>
<keyword evidence="3" id="KW-1003">Cell membrane</keyword>
<evidence type="ECO:0000313" key="13">
    <source>
        <dbReference type="Proteomes" id="UP000779900"/>
    </source>
</evidence>
<dbReference type="AlphaFoldDB" id="A0A938BSC3"/>
<evidence type="ECO:0000313" key="12">
    <source>
        <dbReference type="EMBL" id="MBM3332475.1"/>
    </source>
</evidence>
<dbReference type="GO" id="GO:0005886">
    <property type="term" value="C:plasma membrane"/>
    <property type="evidence" value="ECO:0007669"/>
    <property type="project" value="UniProtKB-SubCell"/>
</dbReference>
<evidence type="ECO:0000259" key="11">
    <source>
        <dbReference type="Pfam" id="PF01618"/>
    </source>
</evidence>
<dbReference type="InterPro" id="IPR002898">
    <property type="entry name" value="MotA_ExbB_proton_chnl"/>
</dbReference>
<keyword evidence="7 10" id="KW-0472">Membrane</keyword>
<name>A0A938BSC3_UNCW3</name>
<dbReference type="PANTHER" id="PTHR30625:SF15">
    <property type="entry name" value="BIOPOLYMER TRANSPORT PROTEIN EXBB"/>
    <property type="match status" value="1"/>
</dbReference>
<organism evidence="12 13">
    <name type="scientific">candidate division WOR-3 bacterium</name>
    <dbReference type="NCBI Taxonomy" id="2052148"/>
    <lineage>
        <taxon>Bacteria</taxon>
        <taxon>Bacteria division WOR-3</taxon>
    </lineage>
</organism>
<feature type="transmembrane region" description="Helical" evidence="10">
    <location>
        <begin position="155"/>
        <end position="180"/>
    </location>
</feature>
<accession>A0A938BSC3</accession>